<dbReference type="GO" id="GO:0005840">
    <property type="term" value="C:ribosome"/>
    <property type="evidence" value="ECO:0007669"/>
    <property type="project" value="UniProtKB-KW"/>
</dbReference>
<protein>
    <submittedName>
        <fullName evidence="2">60S ribosomal protein L18a</fullName>
    </submittedName>
</protein>
<dbReference type="AlphaFoldDB" id="A0A445IKT3"/>
<dbReference type="FunFam" id="3.10.20.10:FF:000002">
    <property type="entry name" value="60S ribosomal protein L18a"/>
    <property type="match status" value="1"/>
</dbReference>
<dbReference type="HAMAP" id="MF_00273">
    <property type="entry name" value="Ribosomal_eL20"/>
    <property type="match status" value="1"/>
</dbReference>
<dbReference type="GO" id="GO:0003735">
    <property type="term" value="F:structural constituent of ribosome"/>
    <property type="evidence" value="ECO:0007669"/>
    <property type="project" value="InterPro"/>
</dbReference>
<gene>
    <name evidence="2" type="ORF">D0Y65_026638</name>
</gene>
<dbReference type="PANTHER" id="PTHR10052">
    <property type="entry name" value="60S RIBOSOMAL PROTEIN L18A"/>
    <property type="match status" value="1"/>
</dbReference>
<accession>A0A445IKT3</accession>
<dbReference type="GO" id="GO:0006412">
    <property type="term" value="P:translation"/>
    <property type="evidence" value="ECO:0007669"/>
    <property type="project" value="InterPro"/>
</dbReference>
<dbReference type="Gene3D" id="3.10.20.10">
    <property type="match status" value="1"/>
</dbReference>
<feature type="domain" description="RRM" evidence="1">
    <location>
        <begin position="156"/>
        <end position="183"/>
    </location>
</feature>
<sequence length="216" mass="24692">MAERNDRAIAYALRALTQVMENHNGGGLPLVKGTSPSQHVKFETPLRHVHHDVSRFRILFHQYQVVGRALPMEPDQHPKIYRMKLWSINKVRAKSKFWYFLRKLKKVKKSNDQVFIINKDFCNKVGNVLRQSVAFSTKALVSSMLNYIRCMFSSKLFIGGLSYGVDDQSLKDVFSDFGDMVDSKFGSLSLLLHGVLFQPPASLTLPYVLQFPLLSL</sequence>
<evidence type="ECO:0000313" key="3">
    <source>
        <dbReference type="Proteomes" id="UP000289340"/>
    </source>
</evidence>
<dbReference type="InterPro" id="IPR012677">
    <property type="entry name" value="Nucleotide-bd_a/b_plait_sf"/>
</dbReference>
<dbReference type="InterPro" id="IPR028877">
    <property type="entry name" value="Ribosomal_eL20"/>
</dbReference>
<dbReference type="SUPFAM" id="SSF54928">
    <property type="entry name" value="RNA-binding domain, RBD"/>
    <property type="match status" value="1"/>
</dbReference>
<proteinExistence type="inferred from homology"/>
<dbReference type="EMBL" id="QZWG01000010">
    <property type="protein sequence ID" value="RZB86649.1"/>
    <property type="molecule type" value="Genomic_DNA"/>
</dbReference>
<keyword evidence="2" id="KW-0687">Ribonucleoprotein</keyword>
<dbReference type="Proteomes" id="UP000289340">
    <property type="component" value="Chromosome 10"/>
</dbReference>
<dbReference type="Pfam" id="PF00076">
    <property type="entry name" value="RRM_1"/>
    <property type="match status" value="1"/>
</dbReference>
<evidence type="ECO:0000313" key="2">
    <source>
        <dbReference type="EMBL" id="RZB86649.1"/>
    </source>
</evidence>
<dbReference type="InterPro" id="IPR021138">
    <property type="entry name" value="Ribosomal_eL20_eukaryotes"/>
</dbReference>
<dbReference type="GO" id="GO:0003723">
    <property type="term" value="F:RNA binding"/>
    <property type="evidence" value="ECO:0007669"/>
    <property type="project" value="InterPro"/>
</dbReference>
<dbReference type="Gene3D" id="3.30.70.330">
    <property type="match status" value="1"/>
</dbReference>
<keyword evidence="2" id="KW-0689">Ribosomal protein</keyword>
<name>A0A445IKT3_GLYSO</name>
<reference evidence="2 3" key="1">
    <citation type="submission" date="2018-09" db="EMBL/GenBank/DDBJ databases">
        <title>A high-quality reference genome of wild soybean provides a powerful tool to mine soybean genomes.</title>
        <authorList>
            <person name="Xie M."/>
            <person name="Chung C.Y.L."/>
            <person name="Li M.-W."/>
            <person name="Wong F.-L."/>
            <person name="Chan T.-F."/>
            <person name="Lam H.-M."/>
        </authorList>
    </citation>
    <scope>NUCLEOTIDE SEQUENCE [LARGE SCALE GENOMIC DNA]</scope>
    <source>
        <strain evidence="3">cv. W05</strain>
        <tissue evidence="2">Hypocotyl of etiolated seedlings</tissue>
    </source>
</reference>
<evidence type="ECO:0000259" key="1">
    <source>
        <dbReference type="Pfam" id="PF00076"/>
    </source>
</evidence>
<organism evidence="2 3">
    <name type="scientific">Glycine soja</name>
    <name type="common">Wild soybean</name>
    <dbReference type="NCBI Taxonomy" id="3848"/>
    <lineage>
        <taxon>Eukaryota</taxon>
        <taxon>Viridiplantae</taxon>
        <taxon>Streptophyta</taxon>
        <taxon>Embryophyta</taxon>
        <taxon>Tracheophyta</taxon>
        <taxon>Spermatophyta</taxon>
        <taxon>Magnoliopsida</taxon>
        <taxon>eudicotyledons</taxon>
        <taxon>Gunneridae</taxon>
        <taxon>Pentapetalae</taxon>
        <taxon>rosids</taxon>
        <taxon>fabids</taxon>
        <taxon>Fabales</taxon>
        <taxon>Fabaceae</taxon>
        <taxon>Papilionoideae</taxon>
        <taxon>50 kb inversion clade</taxon>
        <taxon>NPAAA clade</taxon>
        <taxon>indigoferoid/millettioid clade</taxon>
        <taxon>Phaseoleae</taxon>
        <taxon>Glycine</taxon>
        <taxon>Glycine subgen. Soja</taxon>
    </lineage>
</organism>
<dbReference type="InterPro" id="IPR035979">
    <property type="entry name" value="RBD_domain_sf"/>
</dbReference>
<dbReference type="InterPro" id="IPR000504">
    <property type="entry name" value="RRM_dom"/>
</dbReference>
<comment type="caution">
    <text evidence="2">The sequence shown here is derived from an EMBL/GenBank/DDBJ whole genome shotgun (WGS) entry which is preliminary data.</text>
</comment>
<keyword evidence="3" id="KW-1185">Reference proteome</keyword>